<evidence type="ECO:0000313" key="3">
    <source>
        <dbReference type="EMBL" id="OIW31142.1"/>
    </source>
</evidence>
<dbReference type="EMBL" id="KV875096">
    <property type="protein sequence ID" value="OIW31142.1"/>
    <property type="molecule type" value="Genomic_DNA"/>
</dbReference>
<protein>
    <recommendedName>
        <fullName evidence="2">Arb2 domain-containing protein</fullName>
    </recommendedName>
</protein>
<dbReference type="OrthoDB" id="421951at2759"/>
<dbReference type="PANTHER" id="PTHR21357:SF4">
    <property type="entry name" value="FAM172 FAMILY PROTEIN HOMOLOG CG10038"/>
    <property type="match status" value="1"/>
</dbReference>
<feature type="compositionally biased region" description="Basic and acidic residues" evidence="1">
    <location>
        <begin position="426"/>
        <end position="442"/>
    </location>
</feature>
<dbReference type="Pfam" id="PF22749">
    <property type="entry name" value="Arb2"/>
    <property type="match status" value="1"/>
</dbReference>
<dbReference type="GO" id="GO:0035197">
    <property type="term" value="F:siRNA binding"/>
    <property type="evidence" value="ECO:0007669"/>
    <property type="project" value="TreeGrafter"/>
</dbReference>
<proteinExistence type="predicted"/>
<dbReference type="STRING" id="1408157.A0A1J7IUG8"/>
<dbReference type="InterPro" id="IPR053858">
    <property type="entry name" value="Arb2_dom"/>
</dbReference>
<name>A0A1J7IUG8_9PEZI</name>
<feature type="compositionally biased region" description="Acidic residues" evidence="1">
    <location>
        <begin position="470"/>
        <end position="479"/>
    </location>
</feature>
<feature type="compositionally biased region" description="Basic and acidic residues" evidence="1">
    <location>
        <begin position="389"/>
        <end position="401"/>
    </location>
</feature>
<keyword evidence="4" id="KW-1185">Reference proteome</keyword>
<reference evidence="3 4" key="1">
    <citation type="submission" date="2016-10" db="EMBL/GenBank/DDBJ databases">
        <title>Draft genome sequence of Coniochaeta ligniaria NRRL30616, a lignocellulolytic fungus for bioabatement of inhibitors in plant biomass hydrolysates.</title>
        <authorList>
            <consortium name="DOE Joint Genome Institute"/>
            <person name="Jimenez D.J."/>
            <person name="Hector R.E."/>
            <person name="Riley R."/>
            <person name="Sun H."/>
            <person name="Grigoriev I.V."/>
            <person name="Van Elsas J.D."/>
            <person name="Nichols N.N."/>
        </authorList>
    </citation>
    <scope>NUCLEOTIDE SEQUENCE [LARGE SCALE GENOMIC DNA]</scope>
    <source>
        <strain evidence="3 4">NRRL 30616</strain>
    </source>
</reference>
<evidence type="ECO:0000313" key="4">
    <source>
        <dbReference type="Proteomes" id="UP000182658"/>
    </source>
</evidence>
<feature type="region of interest" description="Disordered" evidence="1">
    <location>
        <begin position="374"/>
        <end position="505"/>
    </location>
</feature>
<dbReference type="Proteomes" id="UP000182658">
    <property type="component" value="Unassembled WGS sequence"/>
</dbReference>
<dbReference type="GO" id="GO:0005634">
    <property type="term" value="C:nucleus"/>
    <property type="evidence" value="ECO:0007669"/>
    <property type="project" value="TreeGrafter"/>
</dbReference>
<accession>A0A1J7IUG8</accession>
<dbReference type="InParanoid" id="A0A1J7IUG8"/>
<dbReference type="GO" id="GO:0031048">
    <property type="term" value="P:regulatory ncRNA-mediated heterochromatin formation"/>
    <property type="evidence" value="ECO:0007669"/>
    <property type="project" value="TreeGrafter"/>
</dbReference>
<sequence length="532" mass="58207">MFRRRWSALPADPMFPSDMKQLGYFVNSIDEIRNISDPNMYFKYFISKNERWNDRQRFAMNQAIESLIHARLEQLGLKKTLLPARTPPTSPHVPIFVSANIAKARRIIVIFGESAQDLGVIAHRVVGGPGGVAKGSIESVVRAIQDADTWNRTAIVIANPGQLWWWPEGGRGLTLSGRFAVPMQSAVHRGREYDARLNAIPGHETVGRHVRSVFEEVLGGMVREDAKLAVVAVTDVADEVERFLDDDKNWEVWGPRMESLALLGGFYGATEGIKCEGFKTFLAERTRVWLGDPDPLDVPLANPEGTYTRPGMGCPVFSAGPEAYLAETLLIHAHPAVLKFIREVASAEDFRNPHYEIIEAPPQDEDARFWKGEQDAKNDQADGEAEGADDQKEVADGEKTGTAEAPESATGGDKGTKSDQAGGDAKAADDQKEDVSDDKTDTAEAPETGMERDEETLQPNGEKFAGTESDQADGEAEGADDQKKVASGEETDTAETPKIATETELATVQHNEEIIAAAFKESASALTEEQEI</sequence>
<dbReference type="InterPro" id="IPR048263">
    <property type="entry name" value="Arb2"/>
</dbReference>
<dbReference type="AlphaFoldDB" id="A0A1J7IUG8"/>
<feature type="domain" description="Arb2" evidence="2">
    <location>
        <begin position="15"/>
        <end position="295"/>
    </location>
</feature>
<evidence type="ECO:0000259" key="2">
    <source>
        <dbReference type="Pfam" id="PF22749"/>
    </source>
</evidence>
<dbReference type="PANTHER" id="PTHR21357">
    <property type="entry name" value="FAM172 FAMILY PROTEIN HOMOLOG CG10038"/>
    <property type="match status" value="1"/>
</dbReference>
<organism evidence="3 4">
    <name type="scientific">Coniochaeta ligniaria NRRL 30616</name>
    <dbReference type="NCBI Taxonomy" id="1408157"/>
    <lineage>
        <taxon>Eukaryota</taxon>
        <taxon>Fungi</taxon>
        <taxon>Dikarya</taxon>
        <taxon>Ascomycota</taxon>
        <taxon>Pezizomycotina</taxon>
        <taxon>Sordariomycetes</taxon>
        <taxon>Sordariomycetidae</taxon>
        <taxon>Coniochaetales</taxon>
        <taxon>Coniochaetaceae</taxon>
        <taxon>Coniochaeta</taxon>
    </lineage>
</organism>
<evidence type="ECO:0000256" key="1">
    <source>
        <dbReference type="SAM" id="MobiDB-lite"/>
    </source>
</evidence>
<gene>
    <name evidence="3" type="ORF">CONLIGDRAFT_643152</name>
</gene>